<dbReference type="EMBL" id="DSDM01000016">
    <property type="protein sequence ID" value="HDQ88569.1"/>
    <property type="molecule type" value="Genomic_DNA"/>
</dbReference>
<comment type="caution">
    <text evidence="11">The sequence shown here is derived from an EMBL/GenBank/DDBJ whole genome shotgun (WGS) entry which is preliminary data.</text>
</comment>
<comment type="similarity">
    <text evidence="1 7 8">Belongs to the universal ribosomal protein uL22 family.</text>
</comment>
<evidence type="ECO:0000256" key="6">
    <source>
        <dbReference type="ARBA" id="ARBA00035207"/>
    </source>
</evidence>
<dbReference type="PANTHER" id="PTHR13501">
    <property type="entry name" value="CHLOROPLAST 50S RIBOSOMAL PROTEIN L22-RELATED"/>
    <property type="match status" value="1"/>
</dbReference>
<dbReference type="InterPro" id="IPR001063">
    <property type="entry name" value="Ribosomal_uL22"/>
</dbReference>
<comment type="function">
    <text evidence="7">The globular domain of the protein is located near the polypeptide exit tunnel on the outside of the subunit, while an extended beta-hairpin is found that lines the wall of the exit tunnel in the center of the 70S ribosome.</text>
</comment>
<evidence type="ECO:0000256" key="9">
    <source>
        <dbReference type="RuleBase" id="RU004006"/>
    </source>
</evidence>
<gene>
    <name evidence="7" type="primary">rplV</name>
    <name evidence="11" type="ORF">ENN92_00250</name>
</gene>
<name>A0A7C1DI93_UNCKA</name>
<dbReference type="HAMAP" id="MF_01331_B">
    <property type="entry name" value="Ribosomal_uL22_B"/>
    <property type="match status" value="1"/>
</dbReference>
<evidence type="ECO:0000256" key="7">
    <source>
        <dbReference type="HAMAP-Rule" id="MF_01331"/>
    </source>
</evidence>
<protein>
    <recommendedName>
        <fullName evidence="6 7">Large ribosomal subunit protein uL22</fullName>
    </recommendedName>
</protein>
<dbReference type="InterPro" id="IPR047867">
    <property type="entry name" value="Ribosomal_uL22_bac/org-type"/>
</dbReference>
<dbReference type="AlphaFoldDB" id="A0A7C1DI93"/>
<dbReference type="Pfam" id="PF00237">
    <property type="entry name" value="Ribosomal_L22"/>
    <property type="match status" value="1"/>
</dbReference>
<evidence type="ECO:0000313" key="11">
    <source>
        <dbReference type="EMBL" id="HDQ88569.1"/>
    </source>
</evidence>
<sequence>MYKGADVYAKLKYARTSVKKGRPVAELIRGKDVTSAKVLLAFHQSKVAKIFLKVLKSAEANAINNSKLSKADLYVADAQIYPGPIMKRARIVARSRTNPIQKKTSHVVVGLSGRDRKGKK</sequence>
<organism evidence="11">
    <name type="scientific">candidate division WWE3 bacterium</name>
    <dbReference type="NCBI Taxonomy" id="2053526"/>
    <lineage>
        <taxon>Bacteria</taxon>
        <taxon>Katanobacteria</taxon>
    </lineage>
</organism>
<reference evidence="11" key="1">
    <citation type="journal article" date="2020" name="mSystems">
        <title>Genome- and Community-Level Interaction Insights into Carbon Utilization and Element Cycling Functions of Hydrothermarchaeota in Hydrothermal Sediment.</title>
        <authorList>
            <person name="Zhou Z."/>
            <person name="Liu Y."/>
            <person name="Xu W."/>
            <person name="Pan J."/>
            <person name="Luo Z.H."/>
            <person name="Li M."/>
        </authorList>
    </citation>
    <scope>NUCLEOTIDE SEQUENCE [LARGE SCALE GENOMIC DNA]</scope>
    <source>
        <strain evidence="11">SpSt-1219</strain>
    </source>
</reference>
<keyword evidence="3 7" id="KW-0694">RNA-binding</keyword>
<evidence type="ECO:0000256" key="4">
    <source>
        <dbReference type="ARBA" id="ARBA00022980"/>
    </source>
</evidence>
<proteinExistence type="inferred from homology"/>
<dbReference type="GO" id="GO:0019843">
    <property type="term" value="F:rRNA binding"/>
    <property type="evidence" value="ECO:0007669"/>
    <property type="project" value="UniProtKB-UniRule"/>
</dbReference>
<comment type="function">
    <text evidence="7 10">This protein binds specifically to 23S rRNA; its binding is stimulated by other ribosomal proteins, e.g., L4, L17, and L20. It is important during the early stages of 50S assembly. It makes multiple contacts with different domains of the 23S rRNA in the assembled 50S subunit and ribosome.</text>
</comment>
<dbReference type="CDD" id="cd00336">
    <property type="entry name" value="Ribosomal_L22"/>
    <property type="match status" value="1"/>
</dbReference>
<dbReference type="GO" id="GO:0006412">
    <property type="term" value="P:translation"/>
    <property type="evidence" value="ECO:0007669"/>
    <property type="project" value="UniProtKB-UniRule"/>
</dbReference>
<dbReference type="Gene3D" id="3.90.470.10">
    <property type="entry name" value="Ribosomal protein L22/L17"/>
    <property type="match status" value="1"/>
</dbReference>
<dbReference type="PANTHER" id="PTHR13501:SF8">
    <property type="entry name" value="LARGE RIBOSOMAL SUBUNIT PROTEIN UL22M"/>
    <property type="match status" value="1"/>
</dbReference>
<keyword evidence="4 7" id="KW-0689">Ribosomal protein</keyword>
<evidence type="ECO:0000256" key="1">
    <source>
        <dbReference type="ARBA" id="ARBA00009451"/>
    </source>
</evidence>
<evidence type="ECO:0000256" key="10">
    <source>
        <dbReference type="RuleBase" id="RU004008"/>
    </source>
</evidence>
<evidence type="ECO:0000256" key="2">
    <source>
        <dbReference type="ARBA" id="ARBA00022730"/>
    </source>
</evidence>
<comment type="subunit">
    <text evidence="7 9">Part of the 50S ribosomal subunit.</text>
</comment>
<evidence type="ECO:0000256" key="8">
    <source>
        <dbReference type="RuleBase" id="RU004005"/>
    </source>
</evidence>
<dbReference type="NCBIfam" id="TIGR01044">
    <property type="entry name" value="rplV_bact"/>
    <property type="match status" value="1"/>
</dbReference>
<dbReference type="GO" id="GO:0003735">
    <property type="term" value="F:structural constituent of ribosome"/>
    <property type="evidence" value="ECO:0007669"/>
    <property type="project" value="InterPro"/>
</dbReference>
<dbReference type="GO" id="GO:0022625">
    <property type="term" value="C:cytosolic large ribosomal subunit"/>
    <property type="evidence" value="ECO:0007669"/>
    <property type="project" value="TreeGrafter"/>
</dbReference>
<dbReference type="InterPro" id="IPR036394">
    <property type="entry name" value="Ribosomal_uL22_sf"/>
</dbReference>
<evidence type="ECO:0000256" key="3">
    <source>
        <dbReference type="ARBA" id="ARBA00022884"/>
    </source>
</evidence>
<dbReference type="SUPFAM" id="SSF54843">
    <property type="entry name" value="Ribosomal protein L22"/>
    <property type="match status" value="1"/>
</dbReference>
<accession>A0A7C1DI93</accession>
<dbReference type="Proteomes" id="UP000886066">
    <property type="component" value="Unassembled WGS sequence"/>
</dbReference>
<dbReference type="InterPro" id="IPR005727">
    <property type="entry name" value="Ribosomal_uL22_bac/chlpt-type"/>
</dbReference>
<keyword evidence="2 7" id="KW-0699">rRNA-binding</keyword>
<evidence type="ECO:0000256" key="5">
    <source>
        <dbReference type="ARBA" id="ARBA00023274"/>
    </source>
</evidence>
<keyword evidence="5 7" id="KW-0687">Ribonucleoprotein</keyword>